<accession>A0AAP1EZC1</accession>
<reference evidence="1 2" key="1">
    <citation type="submission" date="2015-07" db="EMBL/GenBank/DDBJ databases">
        <authorList>
            <consortium name="Consortium for Microbial Forensics and Genomics (microFORGE)"/>
            <person name="Knight B.M."/>
            <person name="Roberts D.P."/>
            <person name="Lin D."/>
            <person name="Hari K."/>
            <person name="Fletcher J."/>
            <person name="Melcher U."/>
            <person name="Blagden T."/>
            <person name="Winegar R.A."/>
        </authorList>
    </citation>
    <scope>NUCLEOTIDE SEQUENCE [LARGE SCALE GENOMIC DNA]</scope>
    <source>
        <strain evidence="1 2">X11-5A</strain>
    </source>
</reference>
<comment type="caution">
    <text evidence="1">The sequence shown here is derived from an EMBL/GenBank/DDBJ whole genome shotgun (WGS) entry which is preliminary data.</text>
</comment>
<dbReference type="AlphaFoldDB" id="A0AAP1EZC1"/>
<evidence type="ECO:0000313" key="2">
    <source>
        <dbReference type="Proteomes" id="UP000036790"/>
    </source>
</evidence>
<evidence type="ECO:0000313" key="1">
    <source>
        <dbReference type="EMBL" id="KOR45682.1"/>
    </source>
</evidence>
<name>A0AAP1EZC1_9XANT</name>
<proteinExistence type="predicted"/>
<protein>
    <submittedName>
        <fullName evidence="1">Uncharacterized protein</fullName>
    </submittedName>
</protein>
<sequence>MATGAERGVDASEEEERECSLLIYSHFRHNRLRGQIPSVDRLGMTASILWGNCVHARGNGAPSRRQHRRARCKEVFMSPSHVDTRVRAICRGVDDDFFSIL</sequence>
<dbReference type="EMBL" id="LHUJ01000152">
    <property type="protein sequence ID" value="KOR45682.1"/>
    <property type="molecule type" value="Genomic_DNA"/>
</dbReference>
<dbReference type="Proteomes" id="UP000036790">
    <property type="component" value="Unassembled WGS sequence"/>
</dbReference>
<reference evidence="1 2" key="2">
    <citation type="submission" date="2015-09" db="EMBL/GenBank/DDBJ databases">
        <title>Draft genome sequence of Xanthomonas oryzae pv. USA str. X11-5A.</title>
        <authorList>
            <person name="Knight B.M."/>
            <person name="Roberts D.P."/>
            <person name="Lin D."/>
            <person name="Hari K."/>
            <person name="Fletcher J."/>
            <person name="Melcher U."/>
            <person name="Blagden T."/>
            <person name="Winegar R.A."/>
        </authorList>
    </citation>
    <scope>NUCLEOTIDE SEQUENCE [LARGE SCALE GENOMIC DNA]</scope>
    <source>
        <strain evidence="1 2">X11-5A</strain>
    </source>
</reference>
<organism evidence="1 2">
    <name type="scientific">Xanthomonas oryzae</name>
    <dbReference type="NCBI Taxonomy" id="347"/>
    <lineage>
        <taxon>Bacteria</taxon>
        <taxon>Pseudomonadati</taxon>
        <taxon>Pseudomonadota</taxon>
        <taxon>Gammaproteobacteria</taxon>
        <taxon>Lysobacterales</taxon>
        <taxon>Lysobacteraceae</taxon>
        <taxon>Xanthomonas</taxon>
    </lineage>
</organism>
<gene>
    <name evidence="1" type="ORF">ADT25_07915</name>
</gene>